<sequence>MRATNGISVLAALIAGVAIVGAATTANAETARKVSSATNAQYQARYDYVPATQPQVARPQAVTQPQADTASDNSAPDKDIYFYHAMGTMSRP</sequence>
<evidence type="ECO:0000256" key="2">
    <source>
        <dbReference type="SAM" id="SignalP"/>
    </source>
</evidence>
<evidence type="ECO:0000256" key="1">
    <source>
        <dbReference type="SAM" id="MobiDB-lite"/>
    </source>
</evidence>
<reference evidence="3" key="1">
    <citation type="submission" date="2022-05" db="EMBL/GenBank/DDBJ databases">
        <authorList>
            <person name="Pankratov T."/>
        </authorList>
    </citation>
    <scope>NUCLEOTIDE SEQUENCE</scope>
    <source>
        <strain evidence="3">BP6-180914</strain>
    </source>
</reference>
<accession>A0AA41YWU4</accession>
<evidence type="ECO:0000313" key="3">
    <source>
        <dbReference type="EMBL" id="MCW6509579.1"/>
    </source>
</evidence>
<comment type="caution">
    <text evidence="3">The sequence shown here is derived from an EMBL/GenBank/DDBJ whole genome shotgun (WGS) entry which is preliminary data.</text>
</comment>
<evidence type="ECO:0000313" key="4">
    <source>
        <dbReference type="Proteomes" id="UP001165667"/>
    </source>
</evidence>
<gene>
    <name evidence="3" type="ORF">M8523_16280</name>
</gene>
<keyword evidence="4" id="KW-1185">Reference proteome</keyword>
<feature type="signal peptide" evidence="2">
    <location>
        <begin position="1"/>
        <end position="28"/>
    </location>
</feature>
<feature type="region of interest" description="Disordered" evidence="1">
    <location>
        <begin position="54"/>
        <end position="78"/>
    </location>
</feature>
<proteinExistence type="predicted"/>
<name>A0AA41YWU4_9HYPH</name>
<organism evidence="3 4">
    <name type="scientific">Lichenifustis flavocetrariae</name>
    <dbReference type="NCBI Taxonomy" id="2949735"/>
    <lineage>
        <taxon>Bacteria</taxon>
        <taxon>Pseudomonadati</taxon>
        <taxon>Pseudomonadota</taxon>
        <taxon>Alphaproteobacteria</taxon>
        <taxon>Hyphomicrobiales</taxon>
        <taxon>Lichenihabitantaceae</taxon>
        <taxon>Lichenifustis</taxon>
    </lineage>
</organism>
<dbReference type="EMBL" id="JAMOIM010000010">
    <property type="protein sequence ID" value="MCW6509579.1"/>
    <property type="molecule type" value="Genomic_DNA"/>
</dbReference>
<dbReference type="RefSeq" id="WP_282585949.1">
    <property type="nucleotide sequence ID" value="NZ_JAMOIM010000010.1"/>
</dbReference>
<feature type="compositionally biased region" description="Polar residues" evidence="1">
    <location>
        <begin position="61"/>
        <end position="74"/>
    </location>
</feature>
<dbReference type="Proteomes" id="UP001165667">
    <property type="component" value="Unassembled WGS sequence"/>
</dbReference>
<keyword evidence="2" id="KW-0732">Signal</keyword>
<feature type="chain" id="PRO_5041367230" evidence="2">
    <location>
        <begin position="29"/>
        <end position="92"/>
    </location>
</feature>
<dbReference type="AlphaFoldDB" id="A0AA41YWU4"/>
<protein>
    <submittedName>
        <fullName evidence="3">Uncharacterized protein</fullName>
    </submittedName>
</protein>